<accession>Q1QF13</accession>
<name>Q1QF13_NITHX</name>
<geneLocation type="plasmid" evidence="3">
    <name>pNITHX3</name>
</geneLocation>
<keyword evidence="1" id="KW-1133">Transmembrane helix</keyword>
<keyword evidence="1" id="KW-0812">Transmembrane</keyword>
<organism evidence="2 3">
    <name type="scientific">Nitrobacter hamburgensis (strain DSM 10229 / NCIMB 13809 / X14)</name>
    <dbReference type="NCBI Taxonomy" id="323097"/>
    <lineage>
        <taxon>Bacteria</taxon>
        <taxon>Pseudomonadati</taxon>
        <taxon>Pseudomonadota</taxon>
        <taxon>Alphaproteobacteria</taxon>
        <taxon>Hyphomicrobiales</taxon>
        <taxon>Nitrobacteraceae</taxon>
        <taxon>Nitrobacter</taxon>
    </lineage>
</organism>
<keyword evidence="3" id="KW-1185">Reference proteome</keyword>
<dbReference type="KEGG" id="nha:Nham_4623"/>
<evidence type="ECO:0000256" key="1">
    <source>
        <dbReference type="SAM" id="Phobius"/>
    </source>
</evidence>
<dbReference type="RefSeq" id="WP_011505264.1">
    <property type="nucleotide sequence ID" value="NC_007961.1"/>
</dbReference>
<feature type="transmembrane region" description="Helical" evidence="1">
    <location>
        <begin position="40"/>
        <end position="59"/>
    </location>
</feature>
<dbReference type="HOGENOM" id="CLU_037802_2_1_5"/>
<evidence type="ECO:0000313" key="3">
    <source>
        <dbReference type="Proteomes" id="UP000001953"/>
    </source>
</evidence>
<evidence type="ECO:0000313" key="2">
    <source>
        <dbReference type="EMBL" id="ABE65184.1"/>
    </source>
</evidence>
<dbReference type="OrthoDB" id="9790409at2"/>
<reference evidence="3" key="1">
    <citation type="submission" date="2006-03" db="EMBL/GenBank/DDBJ databases">
        <title>Complete sequence of plasmid 3 of Nitrobacter hamburgensis X14.</title>
        <authorList>
            <consortium name="US DOE Joint Genome Institute"/>
            <person name="Copeland A."/>
            <person name="Lucas S."/>
            <person name="Lapidus A."/>
            <person name="Barry K."/>
            <person name="Detter J.C."/>
            <person name="Glavina del Rio T."/>
            <person name="Hammon N."/>
            <person name="Israni S."/>
            <person name="Dalin E."/>
            <person name="Tice H."/>
            <person name="Pitluck S."/>
            <person name="Chain P."/>
            <person name="Malfatti S."/>
            <person name="Shin M."/>
            <person name="Vergez L."/>
            <person name="Schmutz J."/>
            <person name="Larimer F."/>
            <person name="Land M."/>
            <person name="Hauser L."/>
            <person name="Kyrpides N."/>
            <person name="Ivanova N."/>
            <person name="Ward B."/>
            <person name="Arp D."/>
            <person name="Klotz M."/>
            <person name="Stein L."/>
            <person name="O'Mullan G."/>
            <person name="Starkenburg S."/>
            <person name="Sayavedra L."/>
            <person name="Poret-Peterson A.T."/>
            <person name="Gentry M.E."/>
            <person name="Bruce D."/>
            <person name="Richardson P."/>
        </authorList>
    </citation>
    <scope>NUCLEOTIDE SEQUENCE [LARGE SCALE GENOMIC DNA]</scope>
    <source>
        <strain evidence="3">DSM 10229 / NCIMB 13809 / X14</strain>
        <plasmid evidence="3">Plasmid pNITHX3</plasmid>
    </source>
</reference>
<sequence length="151" mass="15509">MQVLISLAAGLIFGLGLIISQMINPEKVLAFLDVAGDWDPSLAFVLAGAAAVSGLGYFFSRRRSAPLLAAQFDIPDRRDLDARLIIGAAFFGVGWGLVGLCPGPAIVALPLVGLQGVLFFAAMLIGMGAFTLLPSAVAPSSSHSPALDADA</sequence>
<dbReference type="Pfam" id="PF20398">
    <property type="entry name" value="DUF6691"/>
    <property type="match status" value="1"/>
</dbReference>
<gene>
    <name evidence="2" type="ordered locus">Nham_4623</name>
</gene>
<dbReference type="EMBL" id="CP000322">
    <property type="protein sequence ID" value="ABE65184.1"/>
    <property type="molecule type" value="Genomic_DNA"/>
</dbReference>
<dbReference type="AlphaFoldDB" id="Q1QF13"/>
<keyword evidence="2" id="KW-0614">Plasmid</keyword>
<keyword evidence="1" id="KW-0472">Membrane</keyword>
<protein>
    <recommendedName>
        <fullName evidence="4">YeeE/YedE family protein</fullName>
    </recommendedName>
</protein>
<dbReference type="Proteomes" id="UP000001953">
    <property type="component" value="Plasmid 3"/>
</dbReference>
<dbReference type="InterPro" id="IPR046513">
    <property type="entry name" value="DUF6691"/>
</dbReference>
<feature type="transmembrane region" description="Helical" evidence="1">
    <location>
        <begin position="106"/>
        <end position="133"/>
    </location>
</feature>
<evidence type="ECO:0008006" key="4">
    <source>
        <dbReference type="Google" id="ProtNLM"/>
    </source>
</evidence>
<feature type="transmembrane region" description="Helical" evidence="1">
    <location>
        <begin position="80"/>
        <end position="100"/>
    </location>
</feature>
<proteinExistence type="predicted"/>